<evidence type="ECO:0000256" key="13">
    <source>
        <dbReference type="ARBA" id="ARBA00032866"/>
    </source>
</evidence>
<dbReference type="HAMAP" id="MF_00215">
    <property type="entry name" value="Pantothen_kinase_1"/>
    <property type="match status" value="1"/>
</dbReference>
<dbReference type="NCBIfam" id="TIGR00554">
    <property type="entry name" value="panK_bact"/>
    <property type="match status" value="1"/>
</dbReference>
<comment type="similarity">
    <text evidence="4 14 15">Belongs to the prokaryotic pantothenate kinase family.</text>
</comment>
<evidence type="ECO:0000313" key="18">
    <source>
        <dbReference type="Proteomes" id="UP000185604"/>
    </source>
</evidence>
<evidence type="ECO:0000256" key="12">
    <source>
        <dbReference type="ARBA" id="ARBA00022993"/>
    </source>
</evidence>
<dbReference type="PANTHER" id="PTHR10285">
    <property type="entry name" value="URIDINE KINASE"/>
    <property type="match status" value="1"/>
</dbReference>
<evidence type="ECO:0000256" key="10">
    <source>
        <dbReference type="ARBA" id="ARBA00022777"/>
    </source>
</evidence>
<evidence type="ECO:0000256" key="6">
    <source>
        <dbReference type="ARBA" id="ARBA00015080"/>
    </source>
</evidence>
<gene>
    <name evidence="14" type="primary">coaA</name>
    <name evidence="17" type="ORF">B4121_3583</name>
</gene>
<keyword evidence="7 14" id="KW-0963">Cytoplasm</keyword>
<name>A0A7Z0WVV2_9BACI</name>
<dbReference type="EC" id="2.7.1.33" evidence="5 14"/>
<feature type="binding site" evidence="14">
    <location>
        <begin position="149"/>
        <end position="156"/>
    </location>
    <ligand>
        <name>ATP</name>
        <dbReference type="ChEBI" id="CHEBI:30616"/>
    </ligand>
</feature>
<evidence type="ECO:0000256" key="1">
    <source>
        <dbReference type="ARBA" id="ARBA00001206"/>
    </source>
</evidence>
<keyword evidence="11 14" id="KW-0067">ATP-binding</keyword>
<dbReference type="InterPro" id="IPR006083">
    <property type="entry name" value="PRK/URK"/>
</dbReference>
<evidence type="ECO:0000256" key="4">
    <source>
        <dbReference type="ARBA" id="ARBA00006087"/>
    </source>
</evidence>
<comment type="catalytic activity">
    <reaction evidence="1 14 15">
        <text>(R)-pantothenate + ATP = (R)-4'-phosphopantothenate + ADP + H(+)</text>
        <dbReference type="Rhea" id="RHEA:16373"/>
        <dbReference type="ChEBI" id="CHEBI:10986"/>
        <dbReference type="ChEBI" id="CHEBI:15378"/>
        <dbReference type="ChEBI" id="CHEBI:29032"/>
        <dbReference type="ChEBI" id="CHEBI:30616"/>
        <dbReference type="ChEBI" id="CHEBI:456216"/>
        <dbReference type="EC" id="2.7.1.33"/>
    </reaction>
</comment>
<dbReference type="GO" id="GO:0005524">
    <property type="term" value="F:ATP binding"/>
    <property type="evidence" value="ECO:0007669"/>
    <property type="project" value="UniProtKB-UniRule"/>
</dbReference>
<dbReference type="InterPro" id="IPR027417">
    <property type="entry name" value="P-loop_NTPase"/>
</dbReference>
<evidence type="ECO:0000256" key="3">
    <source>
        <dbReference type="ARBA" id="ARBA00005225"/>
    </source>
</evidence>
<evidence type="ECO:0000256" key="7">
    <source>
        <dbReference type="ARBA" id="ARBA00022490"/>
    </source>
</evidence>
<sequence>MEQQNLPSLDEAVVLIETLFLVNIRKILYNNKAVSGIHALFSKQLLNRGQVSIMANQDLNLHTLYTSHTRDAWANLGGHMAVEMTEEEVKRLEGLNDYLSLEEVETVYVPLARLLYLHRTTQYERNTRVNGFLNHPHAAKIPFIIGIAGSVAVGKSTTARIIQTVLSRLQERLKVSLITTDGFLYPNAVLTEKQMMSRKGFPESYDVKALLEFLNDLKSGKEIVRAPVYSHLTYDRLEGVYETVEQADIVIIEGVNVLQTPTIEDDRTKPRVFVSDFFDFSIYVDAEEDLIIKWYLERFRMLRETAFQDPSSYFHKFKDLADEEADHMAKSIWETVNRPNLYENILPTKFRSDLILRKGEGHKVEEILVRRV</sequence>
<dbReference type="Proteomes" id="UP000185604">
    <property type="component" value="Unassembled WGS sequence"/>
</dbReference>
<feature type="domain" description="Phosphoribulokinase/uridine kinase" evidence="16">
    <location>
        <begin position="144"/>
        <end position="298"/>
    </location>
</feature>
<dbReference type="CDD" id="cd02025">
    <property type="entry name" value="PanK"/>
    <property type="match status" value="1"/>
</dbReference>
<evidence type="ECO:0000256" key="2">
    <source>
        <dbReference type="ARBA" id="ARBA00004496"/>
    </source>
</evidence>
<evidence type="ECO:0000259" key="16">
    <source>
        <dbReference type="Pfam" id="PF00485"/>
    </source>
</evidence>
<evidence type="ECO:0000256" key="14">
    <source>
        <dbReference type="HAMAP-Rule" id="MF_00215"/>
    </source>
</evidence>
<evidence type="ECO:0000256" key="15">
    <source>
        <dbReference type="RuleBase" id="RU003530"/>
    </source>
</evidence>
<comment type="caution">
    <text evidence="17">The sequence shown here is derived from an EMBL/GenBank/DDBJ whole genome shotgun (WGS) entry which is preliminary data.</text>
</comment>
<dbReference type="InterPro" id="IPR004566">
    <property type="entry name" value="PanK"/>
</dbReference>
<dbReference type="GO" id="GO:0004594">
    <property type="term" value="F:pantothenate kinase activity"/>
    <property type="evidence" value="ECO:0007669"/>
    <property type="project" value="UniProtKB-UniRule"/>
</dbReference>
<reference evidence="17 18" key="1">
    <citation type="journal article" date="2016" name="Front. Microbiol.">
        <title>High-Level Heat Resistance of Spores of Bacillus amyloliquefaciens and Bacillus licheniformis Results from the Presence of a spoVA Operon in a Tn1546 Transposon.</title>
        <authorList>
            <person name="Berendsen E.M."/>
            <person name="Koning R.A."/>
            <person name="Boekhorst J."/>
            <person name="de Jong A."/>
            <person name="Kuipers O.P."/>
            <person name="Wells-Bennik M.H."/>
        </authorList>
    </citation>
    <scope>NUCLEOTIDE SEQUENCE [LARGE SCALE GENOMIC DNA]</scope>
    <source>
        <strain evidence="17 18">B4121</strain>
    </source>
</reference>
<keyword evidence="10 14" id="KW-0418">Kinase</keyword>
<keyword evidence="9 14" id="KW-0547">Nucleotide-binding</keyword>
<organism evidence="17 18">
    <name type="scientific">Bacillus paralicheniformis</name>
    <dbReference type="NCBI Taxonomy" id="1648923"/>
    <lineage>
        <taxon>Bacteria</taxon>
        <taxon>Bacillati</taxon>
        <taxon>Bacillota</taxon>
        <taxon>Bacilli</taxon>
        <taxon>Bacillales</taxon>
        <taxon>Bacillaceae</taxon>
        <taxon>Bacillus</taxon>
    </lineage>
</organism>
<dbReference type="UniPathway" id="UPA00241">
    <property type="reaction ID" value="UER00352"/>
</dbReference>
<dbReference type="EMBL" id="LKPO01000021">
    <property type="protein sequence ID" value="OLF90308.1"/>
    <property type="molecule type" value="Genomic_DNA"/>
</dbReference>
<dbReference type="GO" id="GO:0015937">
    <property type="term" value="P:coenzyme A biosynthetic process"/>
    <property type="evidence" value="ECO:0007669"/>
    <property type="project" value="UniProtKB-UniRule"/>
</dbReference>
<keyword evidence="12 14" id="KW-0173">Coenzyme A biosynthesis</keyword>
<proteinExistence type="inferred from homology"/>
<protein>
    <recommendedName>
        <fullName evidence="6 14">Pantothenate kinase</fullName>
        <ecNumber evidence="5 14">2.7.1.33</ecNumber>
    </recommendedName>
    <alternativeName>
        <fullName evidence="13 14">Pantothenic acid kinase</fullName>
    </alternativeName>
</protein>
<evidence type="ECO:0000256" key="5">
    <source>
        <dbReference type="ARBA" id="ARBA00012102"/>
    </source>
</evidence>
<accession>A0A7Z0WVV2</accession>
<comment type="subcellular location">
    <subcellularLocation>
        <location evidence="2 14 15">Cytoplasm</location>
    </subcellularLocation>
</comment>
<dbReference type="AlphaFoldDB" id="A0A7Z0WVV2"/>
<keyword evidence="8 14" id="KW-0808">Transferase</keyword>
<comment type="pathway">
    <text evidence="3 14 15">Cofactor biosynthesis; coenzyme A biosynthesis; CoA from (R)-pantothenate: step 1/5.</text>
</comment>
<dbReference type="Gene3D" id="3.40.50.300">
    <property type="entry name" value="P-loop containing nucleotide triphosphate hydrolases"/>
    <property type="match status" value="1"/>
</dbReference>
<dbReference type="GO" id="GO:0005737">
    <property type="term" value="C:cytoplasm"/>
    <property type="evidence" value="ECO:0007669"/>
    <property type="project" value="UniProtKB-SubCell"/>
</dbReference>
<evidence type="ECO:0000313" key="17">
    <source>
        <dbReference type="EMBL" id="OLF90308.1"/>
    </source>
</evidence>
<dbReference type="Pfam" id="PF00485">
    <property type="entry name" value="PRK"/>
    <property type="match status" value="1"/>
</dbReference>
<evidence type="ECO:0000256" key="9">
    <source>
        <dbReference type="ARBA" id="ARBA00022741"/>
    </source>
</evidence>
<evidence type="ECO:0000256" key="8">
    <source>
        <dbReference type="ARBA" id="ARBA00022679"/>
    </source>
</evidence>
<evidence type="ECO:0000256" key="11">
    <source>
        <dbReference type="ARBA" id="ARBA00022840"/>
    </source>
</evidence>
<dbReference type="SUPFAM" id="SSF52540">
    <property type="entry name" value="P-loop containing nucleoside triphosphate hydrolases"/>
    <property type="match status" value="1"/>
</dbReference>